<evidence type="ECO:0000256" key="1">
    <source>
        <dbReference type="SAM" id="SignalP"/>
    </source>
</evidence>
<gene>
    <name evidence="3" type="ORF">C7441_104218</name>
</gene>
<protein>
    <submittedName>
        <fullName evidence="3">Uncharacterized protein YecT (DUF1311 family)</fullName>
    </submittedName>
</protein>
<evidence type="ECO:0000259" key="2">
    <source>
        <dbReference type="Pfam" id="PF07007"/>
    </source>
</evidence>
<feature type="signal peptide" evidence="1">
    <location>
        <begin position="1"/>
        <end position="22"/>
    </location>
</feature>
<dbReference type="Gene3D" id="1.20.1270.180">
    <property type="match status" value="1"/>
</dbReference>
<accession>A0A316C5E4</accession>
<evidence type="ECO:0000313" key="4">
    <source>
        <dbReference type="Proteomes" id="UP000245396"/>
    </source>
</evidence>
<name>A0A316C5E4_PSESE</name>
<comment type="caution">
    <text evidence="3">The sequence shown here is derived from an EMBL/GenBank/DDBJ whole genome shotgun (WGS) entry which is preliminary data.</text>
</comment>
<reference evidence="3 4" key="1">
    <citation type="submission" date="2018-05" db="EMBL/GenBank/DDBJ databases">
        <title>Genomic Encyclopedia of Type Strains, Phase IV (KMG-IV): sequencing the most valuable type-strain genomes for metagenomic binning, comparative biology and taxonomic classification.</title>
        <authorList>
            <person name="Goeker M."/>
        </authorList>
    </citation>
    <scope>NUCLEOTIDE SEQUENCE [LARGE SCALE GENOMIC DNA]</scope>
    <source>
        <strain evidence="3 4">DSM 6986</strain>
    </source>
</reference>
<dbReference type="OrthoDB" id="7340239at2"/>
<dbReference type="Pfam" id="PF07007">
    <property type="entry name" value="LprI"/>
    <property type="match status" value="1"/>
</dbReference>
<feature type="domain" description="Lysozyme inhibitor LprI-like N-terminal" evidence="2">
    <location>
        <begin position="28"/>
        <end position="120"/>
    </location>
</feature>
<feature type="chain" id="PRO_5016284649" evidence="1">
    <location>
        <begin position="23"/>
        <end position="138"/>
    </location>
</feature>
<dbReference type="EMBL" id="QGGG01000004">
    <property type="protein sequence ID" value="PWJ84950.1"/>
    <property type="molecule type" value="Genomic_DNA"/>
</dbReference>
<organism evidence="3 4">
    <name type="scientific">Pseudaminobacter salicylatoxidans</name>
    <dbReference type="NCBI Taxonomy" id="93369"/>
    <lineage>
        <taxon>Bacteria</taxon>
        <taxon>Pseudomonadati</taxon>
        <taxon>Pseudomonadota</taxon>
        <taxon>Alphaproteobacteria</taxon>
        <taxon>Hyphomicrobiales</taxon>
        <taxon>Phyllobacteriaceae</taxon>
        <taxon>Pseudaminobacter</taxon>
    </lineage>
</organism>
<dbReference type="InterPro" id="IPR009739">
    <property type="entry name" value="LprI-like_N"/>
</dbReference>
<proteinExistence type="predicted"/>
<dbReference type="STRING" id="1192868.GCA_000304395_02793"/>
<dbReference type="RefSeq" id="WP_109612349.1">
    <property type="nucleotide sequence ID" value="NZ_QGGG01000004.1"/>
</dbReference>
<keyword evidence="4" id="KW-1185">Reference proteome</keyword>
<evidence type="ECO:0000313" key="3">
    <source>
        <dbReference type="EMBL" id="PWJ84950.1"/>
    </source>
</evidence>
<dbReference type="Proteomes" id="UP000245396">
    <property type="component" value="Unassembled WGS sequence"/>
</dbReference>
<keyword evidence="1" id="KW-0732">Signal</keyword>
<sequence length="138" mass="15264">MSFVLRSLLFTVPLLMTSAAVAQIQPGCSEASDQASLNQCADKAYKKTDAALNATYKEIMGRLKDDKDTRKRLVTAQQAWITFRDAECDFATGNSLEGSIYPMLVLNCRNALTHDRLEQLKGYLKCEEGDPSCPVPPK</sequence>
<dbReference type="AlphaFoldDB" id="A0A316C5E4"/>